<dbReference type="Proteomes" id="UP000828420">
    <property type="component" value="Segment"/>
</dbReference>
<accession>A0AAE7VMM9</accession>
<organism evidence="1 2">
    <name type="scientific">Rhizobium phage RHEph16</name>
    <dbReference type="NCBI Taxonomy" id="2836132"/>
    <lineage>
        <taxon>Viruses</taxon>
        <taxon>Duplodnaviria</taxon>
        <taxon>Heunggongvirae</taxon>
        <taxon>Uroviricota</taxon>
        <taxon>Caudoviricetes</taxon>
        <taxon>Schitoviridae</taxon>
        <taxon>Demetervirinae</taxon>
        <taxon>Acanvirus</taxon>
        <taxon>Acanvirus Rheph16</taxon>
    </lineage>
</organism>
<evidence type="ECO:0000313" key="1">
    <source>
        <dbReference type="EMBL" id="QXV74399.1"/>
    </source>
</evidence>
<dbReference type="GeneID" id="77934346"/>
<proteinExistence type="predicted"/>
<dbReference type="EMBL" id="MW980066">
    <property type="protein sequence ID" value="QXV74399.1"/>
    <property type="molecule type" value="Genomic_DNA"/>
</dbReference>
<dbReference type="RefSeq" id="YP_010658400.1">
    <property type="nucleotide sequence ID" value="NC_070856.1"/>
</dbReference>
<evidence type="ECO:0000313" key="2">
    <source>
        <dbReference type="Proteomes" id="UP000828420"/>
    </source>
</evidence>
<dbReference type="KEGG" id="vg:77934346"/>
<keyword evidence="2" id="KW-1185">Reference proteome</keyword>
<protein>
    <submittedName>
        <fullName evidence="1">Uncharacterized protein</fullName>
    </submittedName>
</protein>
<name>A0AAE7VMM9_9CAUD</name>
<sequence length="73" mass="8919">MKEPTYLDKAHLRTLMKRMKSHVKYDDDVRKQPLEIKPDLIRTYCKAIENALYYLEEMEQELTRIHLEKVLVR</sequence>
<reference evidence="1 2" key="1">
    <citation type="submission" date="2021-04" db="EMBL/GenBank/DDBJ databases">
        <title>The Hidden Diversity of Double-Stranded DNA Phages in the Symbiotic Bacterium Rhizobium.</title>
        <authorList>
            <person name="Santamaria R.I."/>
            <person name="Bustos P."/>
            <person name="Cauwenberghe J.V."/>
            <person name="Gonzalez V."/>
        </authorList>
    </citation>
    <scope>NUCLEOTIDE SEQUENCE [LARGE SCALE GENOMIC DNA]</scope>
</reference>